<evidence type="ECO:0000313" key="2">
    <source>
        <dbReference type="Proteomes" id="UP000198345"/>
    </source>
</evidence>
<organism evidence="1 2">
    <name type="scientific">Flavobacterium hercynium</name>
    <dbReference type="NCBI Taxonomy" id="387094"/>
    <lineage>
        <taxon>Bacteria</taxon>
        <taxon>Pseudomonadati</taxon>
        <taxon>Bacteroidota</taxon>
        <taxon>Flavobacteriia</taxon>
        <taxon>Flavobacteriales</taxon>
        <taxon>Flavobacteriaceae</taxon>
        <taxon>Flavobacterium</taxon>
    </lineage>
</organism>
<dbReference type="AlphaFoldDB" id="A0A226GVS6"/>
<dbReference type="OrthoDB" id="7059173at2"/>
<dbReference type="Proteomes" id="UP000198345">
    <property type="component" value="Unassembled WGS sequence"/>
</dbReference>
<dbReference type="RefSeq" id="WP_089051528.1">
    <property type="nucleotide sequence ID" value="NZ_FXTV01000016.1"/>
</dbReference>
<accession>A0A226GVS6</accession>
<proteinExistence type="predicted"/>
<sequence length="459" mass="53088">MQSKEKFKITVREISDLAFSNAINKLRSEITKNPDIRKWNEKLRSKFKHFVHDGFKGAQLKLVEEISNYQKVLIENKAKLKQARITKDKTSEKDHRNQINEIENRLKILFHIGDGIAWQLFGAQVYRIRRFYINESQKTLDESNIKHALEIASVINKNPDDFALITDITNFIQISDLIVLKDNQLGILELKEGKINDELIKLKKDLFAAGKVEEKIKEIGGNLNPKMLEQFFRMIRQEIRMIQTVEVLNKDKGTDVKTGKEIKILNPKHITETYSNKIAETFSKLKDQNWAYDIDSGGIIHIGVYKPEAYILSTVAIPSLLNECKFKVIIDFSSIQKNLSEPLFAKPFPPEVISDLLFDDIRIILGFDLDKFFNDFEHFFKVKTKVLSRKETMKLKEIDKVNSKNIFEIKNQAFELTDIETGNSMILGGGIISKLIYDNISPLTLYLNMKETLQTNLNQ</sequence>
<keyword evidence="2" id="KW-1185">Reference proteome</keyword>
<gene>
    <name evidence="1" type="ORF">B0A66_19455</name>
</gene>
<evidence type="ECO:0000313" key="1">
    <source>
        <dbReference type="EMBL" id="OXA85536.1"/>
    </source>
</evidence>
<protein>
    <submittedName>
        <fullName evidence="1">Uncharacterized protein</fullName>
    </submittedName>
</protein>
<dbReference type="EMBL" id="MUGW01000050">
    <property type="protein sequence ID" value="OXA85536.1"/>
    <property type="molecule type" value="Genomic_DNA"/>
</dbReference>
<reference evidence="1 2" key="1">
    <citation type="submission" date="2016-11" db="EMBL/GenBank/DDBJ databases">
        <title>Whole genomes of Flavobacteriaceae.</title>
        <authorList>
            <person name="Stine C."/>
            <person name="Li C."/>
            <person name="Tadesse D."/>
        </authorList>
    </citation>
    <scope>NUCLEOTIDE SEQUENCE [LARGE SCALE GENOMIC DNA]</scope>
    <source>
        <strain evidence="1 2">DSM 18292</strain>
    </source>
</reference>
<name>A0A226GVS6_9FLAO</name>
<comment type="caution">
    <text evidence="1">The sequence shown here is derived from an EMBL/GenBank/DDBJ whole genome shotgun (WGS) entry which is preliminary data.</text>
</comment>